<feature type="compositionally biased region" description="Basic and acidic residues" evidence="2">
    <location>
        <begin position="62"/>
        <end position="74"/>
    </location>
</feature>
<dbReference type="GO" id="GO:0003677">
    <property type="term" value="F:DNA binding"/>
    <property type="evidence" value="ECO:0007669"/>
    <property type="project" value="UniProtKB-UniRule"/>
</dbReference>
<evidence type="ECO:0000256" key="1">
    <source>
        <dbReference type="PROSITE-ProRule" id="PRU01076"/>
    </source>
</evidence>
<dbReference type="RefSeq" id="WP_035195413.1">
    <property type="nucleotide sequence ID" value="NZ_CCCS020000067.1"/>
</dbReference>
<dbReference type="AlphaFoldDB" id="A0A060UUQ6"/>
<evidence type="ECO:0000313" key="6">
    <source>
        <dbReference type="Proteomes" id="UP000193925"/>
    </source>
</evidence>
<sequence>MRSTITTRGQTVIPIEIRKRFALGPADGLEWIVEGKEIRVVPLPRDPVAAFRGQGRGQSTERLLDDRDWDRRRE</sequence>
<keyword evidence="6" id="KW-1185">Reference proteome</keyword>
<dbReference type="Proteomes" id="UP000193925">
    <property type="component" value="Chromosome AFERRI"/>
</dbReference>
<dbReference type="PROSITE" id="PS51740">
    <property type="entry name" value="SPOVT_ABRB"/>
    <property type="match status" value="1"/>
</dbReference>
<accession>A0A060UUQ6</accession>
<dbReference type="Pfam" id="PF04014">
    <property type="entry name" value="MazE_antitoxin"/>
    <property type="match status" value="1"/>
</dbReference>
<dbReference type="InterPro" id="IPR037914">
    <property type="entry name" value="SpoVT-AbrB_sf"/>
</dbReference>
<dbReference type="InterPro" id="IPR007159">
    <property type="entry name" value="SpoVT-AbrB_dom"/>
</dbReference>
<evidence type="ECO:0000259" key="3">
    <source>
        <dbReference type="PROSITE" id="PS51740"/>
    </source>
</evidence>
<feature type="domain" description="SpoVT-AbrB" evidence="3">
    <location>
        <begin position="1"/>
        <end position="45"/>
    </location>
</feature>
<evidence type="ECO:0000256" key="2">
    <source>
        <dbReference type="SAM" id="MobiDB-lite"/>
    </source>
</evidence>
<dbReference type="EMBL" id="LT841305">
    <property type="protein sequence ID" value="SMH66573.1"/>
    <property type="molecule type" value="Genomic_DNA"/>
</dbReference>
<reference evidence="5 6" key="3">
    <citation type="submission" date="2017-03" db="EMBL/GenBank/DDBJ databases">
        <authorList>
            <person name="Regsiter A."/>
            <person name="William W."/>
        </authorList>
    </citation>
    <scope>NUCLEOTIDE SEQUENCE [LARGE SCALE GENOMIC DNA]</scope>
    <source>
        <strain evidence="5">PRJEB5721</strain>
    </source>
</reference>
<dbReference type="EMBL" id="CCCS020000067">
    <property type="protein sequence ID" value="CDQ12041.1"/>
    <property type="molecule type" value="Genomic_DNA"/>
</dbReference>
<gene>
    <name evidence="5" type="ORF">AFERRI_30305</name>
    <name evidence="4" type="ORF">AFERRI_70014</name>
</gene>
<evidence type="ECO:0000313" key="4">
    <source>
        <dbReference type="EMBL" id="CDQ12041.1"/>
    </source>
</evidence>
<reference evidence="4" key="2">
    <citation type="submission" date="2014-07" db="EMBL/GenBank/DDBJ databases">
        <title>Initial genome analysis of the psychrotolerant acidophile Acidithiobacillus ferrivorans CF27: insights into iron and sulfur oxidation pathways and into biofilm formation.</title>
        <authorList>
            <person name="Talla E."/>
            <person name="Hedrich S."/>
            <person name="Mangenot S."/>
            <person name="Ji B."/>
            <person name="Johnson D.B."/>
            <person name="Barbe V."/>
            <person name="Bonnefoy V."/>
        </authorList>
    </citation>
    <scope>NUCLEOTIDE SEQUENCE [LARGE SCALE GENOMIC DNA]</scope>
    <source>
        <strain evidence="4">CF27</strain>
    </source>
</reference>
<name>A0A060UUQ6_9PROT</name>
<evidence type="ECO:0000313" key="5">
    <source>
        <dbReference type="EMBL" id="SMH66573.1"/>
    </source>
</evidence>
<dbReference type="NCBIfam" id="TIGR01439">
    <property type="entry name" value="lp_hng_hel_AbrB"/>
    <property type="match status" value="1"/>
</dbReference>
<organism evidence="4">
    <name type="scientific">Acidithiobacillus ferrivorans</name>
    <dbReference type="NCBI Taxonomy" id="160808"/>
    <lineage>
        <taxon>Bacteria</taxon>
        <taxon>Pseudomonadati</taxon>
        <taxon>Pseudomonadota</taxon>
        <taxon>Acidithiobacillia</taxon>
        <taxon>Acidithiobacillales</taxon>
        <taxon>Acidithiobacillaceae</taxon>
        <taxon>Acidithiobacillus</taxon>
    </lineage>
</organism>
<dbReference type="Gene3D" id="2.10.260.10">
    <property type="match status" value="1"/>
</dbReference>
<reference evidence="4" key="1">
    <citation type="submission" date="2014-03" db="EMBL/GenBank/DDBJ databases">
        <authorList>
            <person name="Genoscope - CEA"/>
        </authorList>
    </citation>
    <scope>NUCLEOTIDE SEQUENCE [LARGE SCALE GENOMIC DNA]</scope>
    <source>
        <strain evidence="4">CF27</strain>
    </source>
</reference>
<proteinExistence type="predicted"/>
<dbReference type="SMART" id="SM00966">
    <property type="entry name" value="SpoVT_AbrB"/>
    <property type="match status" value="1"/>
</dbReference>
<dbReference type="SUPFAM" id="SSF89447">
    <property type="entry name" value="AbrB/MazE/MraZ-like"/>
    <property type="match status" value="1"/>
</dbReference>
<feature type="region of interest" description="Disordered" evidence="2">
    <location>
        <begin position="49"/>
        <end position="74"/>
    </location>
</feature>
<protein>
    <submittedName>
        <fullName evidence="5">Looped-hinge helix DNA binding domain, AbrB family</fullName>
    </submittedName>
    <submittedName>
        <fullName evidence="4">Transcriptional regulator, AbrB family protein</fullName>
    </submittedName>
</protein>
<keyword evidence="1" id="KW-0238">DNA-binding</keyword>